<dbReference type="EMBL" id="GBXM01081889">
    <property type="protein sequence ID" value="JAH26688.1"/>
    <property type="molecule type" value="Transcribed_RNA"/>
</dbReference>
<sequence>MIQAHESHFSILRNRHEGRGNLTYTEDKSCPLSASEASHFSVSDLFLGFFSFVFSHLSGYLEQQRLCAVL</sequence>
<proteinExistence type="predicted"/>
<dbReference type="AlphaFoldDB" id="A0A0E9REC2"/>
<reference evidence="1" key="2">
    <citation type="journal article" date="2015" name="Fish Shellfish Immunol.">
        <title>Early steps in the European eel (Anguilla anguilla)-Vibrio vulnificus interaction in the gills: Role of the RtxA13 toxin.</title>
        <authorList>
            <person name="Callol A."/>
            <person name="Pajuelo D."/>
            <person name="Ebbesson L."/>
            <person name="Teles M."/>
            <person name="MacKenzie S."/>
            <person name="Amaro C."/>
        </authorList>
    </citation>
    <scope>NUCLEOTIDE SEQUENCE</scope>
</reference>
<name>A0A0E9REC2_ANGAN</name>
<organism evidence="1">
    <name type="scientific">Anguilla anguilla</name>
    <name type="common">European freshwater eel</name>
    <name type="synonym">Muraena anguilla</name>
    <dbReference type="NCBI Taxonomy" id="7936"/>
    <lineage>
        <taxon>Eukaryota</taxon>
        <taxon>Metazoa</taxon>
        <taxon>Chordata</taxon>
        <taxon>Craniata</taxon>
        <taxon>Vertebrata</taxon>
        <taxon>Euteleostomi</taxon>
        <taxon>Actinopterygii</taxon>
        <taxon>Neopterygii</taxon>
        <taxon>Teleostei</taxon>
        <taxon>Anguilliformes</taxon>
        <taxon>Anguillidae</taxon>
        <taxon>Anguilla</taxon>
    </lineage>
</organism>
<evidence type="ECO:0000313" key="1">
    <source>
        <dbReference type="EMBL" id="JAH26688.1"/>
    </source>
</evidence>
<accession>A0A0E9REC2</accession>
<protein>
    <submittedName>
        <fullName evidence="1">Uncharacterized protein</fullName>
    </submittedName>
</protein>
<reference evidence="1" key="1">
    <citation type="submission" date="2014-11" db="EMBL/GenBank/DDBJ databases">
        <authorList>
            <person name="Amaro Gonzalez C."/>
        </authorList>
    </citation>
    <scope>NUCLEOTIDE SEQUENCE</scope>
</reference>